<keyword evidence="5 7" id="KW-0689">Ribosomal protein</keyword>
<dbReference type="GO" id="GO:0006412">
    <property type="term" value="P:translation"/>
    <property type="evidence" value="ECO:0007669"/>
    <property type="project" value="UniProtKB-UniRule"/>
</dbReference>
<dbReference type="GO" id="GO:0005762">
    <property type="term" value="C:mitochondrial large ribosomal subunit"/>
    <property type="evidence" value="ECO:0007669"/>
    <property type="project" value="TreeGrafter"/>
</dbReference>
<geneLocation type="chloroplast" evidence="9"/>
<dbReference type="EMBL" id="MT211885">
    <property type="protein sequence ID" value="QJF58563.1"/>
    <property type="molecule type" value="Genomic_DNA"/>
</dbReference>
<dbReference type="Pfam" id="PF00829">
    <property type="entry name" value="Ribosomal_L21p"/>
    <property type="match status" value="1"/>
</dbReference>
<dbReference type="PROSITE" id="PS01169">
    <property type="entry name" value="RIBOSOMAL_L21"/>
    <property type="match status" value="1"/>
</dbReference>
<evidence type="ECO:0000256" key="7">
    <source>
        <dbReference type="HAMAP-Rule" id="MF_01363"/>
    </source>
</evidence>
<comment type="subcellular location">
    <subcellularLocation>
        <location evidence="7">Plastid</location>
        <location evidence="7">Chloroplast</location>
    </subcellularLocation>
</comment>
<gene>
    <name evidence="7 9" type="primary">rpl21</name>
</gene>
<dbReference type="GO" id="GO:0009507">
    <property type="term" value="C:chloroplast"/>
    <property type="evidence" value="ECO:0007669"/>
    <property type="project" value="UniProtKB-SubCell"/>
</dbReference>
<name>A0A6M3WA87_COROI</name>
<keyword evidence="6 7" id="KW-0687">Ribonucleoprotein</keyword>
<dbReference type="GO" id="GO:0003735">
    <property type="term" value="F:structural constituent of ribosome"/>
    <property type="evidence" value="ECO:0007669"/>
    <property type="project" value="InterPro"/>
</dbReference>
<evidence type="ECO:0000256" key="6">
    <source>
        <dbReference type="ARBA" id="ARBA00023274"/>
    </source>
</evidence>
<dbReference type="GO" id="GO:0019843">
    <property type="term" value="F:rRNA binding"/>
    <property type="evidence" value="ECO:0007669"/>
    <property type="project" value="UniProtKB-UniRule"/>
</dbReference>
<evidence type="ECO:0000256" key="8">
    <source>
        <dbReference type="RuleBase" id="RU000563"/>
    </source>
</evidence>
<keyword evidence="2 9" id="KW-0934">Plastid</keyword>
<dbReference type="AlphaFoldDB" id="A0A6M3WA87"/>
<dbReference type="PANTHER" id="PTHR21349">
    <property type="entry name" value="50S RIBOSOMAL PROTEIN L21"/>
    <property type="match status" value="1"/>
</dbReference>
<protein>
    <recommendedName>
        <fullName evidence="7">Large ribosomal subunit protein bL21c</fullName>
    </recommendedName>
</protein>
<comment type="similarity">
    <text evidence="1 7 8">Belongs to the bacterial ribosomal protein bL21 family.</text>
</comment>
<evidence type="ECO:0000256" key="5">
    <source>
        <dbReference type="ARBA" id="ARBA00022980"/>
    </source>
</evidence>
<dbReference type="PANTHER" id="PTHR21349:SF7">
    <property type="entry name" value="LARGE RIBOSOMAL SUBUNIT PROTEIN BL21C"/>
    <property type="match status" value="1"/>
</dbReference>
<dbReference type="InterPro" id="IPR028909">
    <property type="entry name" value="bL21-like"/>
</dbReference>
<evidence type="ECO:0000313" key="9">
    <source>
        <dbReference type="EMBL" id="QJF58364.1"/>
    </source>
</evidence>
<dbReference type="InterPro" id="IPR036164">
    <property type="entry name" value="bL21-like_sf"/>
</dbReference>
<dbReference type="EMBL" id="MT211887">
    <property type="protein sequence ID" value="QJF58961.1"/>
    <property type="molecule type" value="Genomic_DNA"/>
</dbReference>
<evidence type="ECO:0000256" key="1">
    <source>
        <dbReference type="ARBA" id="ARBA00008563"/>
    </source>
</evidence>
<accession>A0A6M3WA87</accession>
<dbReference type="EMBL" id="MT211884">
    <property type="protein sequence ID" value="QJF58364.1"/>
    <property type="molecule type" value="Genomic_DNA"/>
</dbReference>
<dbReference type="SUPFAM" id="SSF141091">
    <property type="entry name" value="L21p-like"/>
    <property type="match status" value="1"/>
</dbReference>
<dbReference type="NCBIfam" id="TIGR00061">
    <property type="entry name" value="L21"/>
    <property type="match status" value="1"/>
</dbReference>
<keyword evidence="4 7" id="KW-0694">RNA-binding</keyword>
<sequence>MYSYCLLIIYHMTYAIIQIGGKQVWIQAGRFYDVNKIKASPGETILLRKVLFLNKNGEIQVGYPCIGTVNIKAKVLKHFKSRKITVFKMKPKKNMKSKRGYRQDLTRLFIQEI</sequence>
<evidence type="ECO:0000256" key="2">
    <source>
        <dbReference type="ARBA" id="ARBA00022640"/>
    </source>
</evidence>
<proteinExistence type="inferred from homology"/>
<reference evidence="9" key="1">
    <citation type="submission" date="2020-03" db="EMBL/GenBank/DDBJ databases">
        <title>Mitochondrial and Plastid genome variability of Corallina officinalis (Corallinales, Rhodophyta).</title>
        <authorList>
            <person name="Yesson C."/>
            <person name="Bian X."/>
            <person name="Williamson C."/>
            <person name="Briscoe A.G."/>
            <person name="Brodie J."/>
        </authorList>
    </citation>
    <scope>NUCLEOTIDE SEQUENCE</scope>
</reference>
<evidence type="ECO:0000256" key="4">
    <source>
        <dbReference type="ARBA" id="ARBA00022884"/>
    </source>
</evidence>
<dbReference type="EMBL" id="MT211886">
    <property type="protein sequence ID" value="QJF58762.1"/>
    <property type="molecule type" value="Genomic_DNA"/>
</dbReference>
<keyword evidence="9" id="KW-0150">Chloroplast</keyword>
<comment type="subunit">
    <text evidence="7 8">Part of the 50S ribosomal subunit.</text>
</comment>
<comment type="function">
    <text evidence="7 8">This protein binds to 23S rRNA.</text>
</comment>
<dbReference type="InterPro" id="IPR001787">
    <property type="entry name" value="Ribosomal_bL21"/>
</dbReference>
<dbReference type="InterPro" id="IPR018258">
    <property type="entry name" value="Ribosomal_bL21_CS"/>
</dbReference>
<dbReference type="HAMAP" id="MF_01363">
    <property type="entry name" value="Ribosomal_bL21"/>
    <property type="match status" value="1"/>
</dbReference>
<evidence type="ECO:0000256" key="3">
    <source>
        <dbReference type="ARBA" id="ARBA00022730"/>
    </source>
</evidence>
<keyword evidence="3 7" id="KW-0699">rRNA-binding</keyword>
<organism evidence="9">
    <name type="scientific">Corallina officinalis</name>
    <name type="common">Coral seaweed</name>
    <dbReference type="NCBI Taxonomy" id="35170"/>
    <lineage>
        <taxon>Eukaryota</taxon>
        <taxon>Rhodophyta</taxon>
        <taxon>Florideophyceae</taxon>
        <taxon>Corallinophycidae</taxon>
        <taxon>Corallinales</taxon>
        <taxon>Corallinaceae</taxon>
        <taxon>Corallinoideae</taxon>
        <taxon>Corallina</taxon>
    </lineage>
</organism>